<dbReference type="FunFam" id="2.60.210.10:FF:000001">
    <property type="entry name" value="TNF receptor-associated factor"/>
    <property type="match status" value="1"/>
</dbReference>
<evidence type="ECO:0000313" key="6">
    <source>
        <dbReference type="Ensembl" id="ENSCSAVP00000012244.1"/>
    </source>
</evidence>
<evidence type="ECO:0000256" key="3">
    <source>
        <dbReference type="ARBA" id="ARBA00022843"/>
    </source>
</evidence>
<reference evidence="6" key="3">
    <citation type="submission" date="2025-09" db="UniProtKB">
        <authorList>
            <consortium name="Ensembl"/>
        </authorList>
    </citation>
    <scope>IDENTIFICATION</scope>
</reference>
<dbReference type="STRING" id="51511.ENSCSAVP00000012244"/>
<keyword evidence="7" id="KW-1185">Reference proteome</keyword>
<organism evidence="6 7">
    <name type="scientific">Ciona savignyi</name>
    <name type="common">Pacific transparent sea squirt</name>
    <dbReference type="NCBI Taxonomy" id="51511"/>
    <lineage>
        <taxon>Eukaryota</taxon>
        <taxon>Metazoa</taxon>
        <taxon>Chordata</taxon>
        <taxon>Tunicata</taxon>
        <taxon>Ascidiacea</taxon>
        <taxon>Phlebobranchia</taxon>
        <taxon>Cionidae</taxon>
        <taxon>Ciona</taxon>
    </lineage>
</organism>
<dbReference type="Ensembl" id="ENSCSAVT00000012387.1">
    <property type="protein sequence ID" value="ENSCSAVP00000012244.1"/>
    <property type="gene ID" value="ENSCSAVG00000007207.1"/>
</dbReference>
<evidence type="ECO:0000313" key="7">
    <source>
        <dbReference type="Proteomes" id="UP000007875"/>
    </source>
</evidence>
<keyword evidence="4" id="KW-0175">Coiled coil</keyword>
<dbReference type="GO" id="GO:0009898">
    <property type="term" value="C:cytoplasmic side of plasma membrane"/>
    <property type="evidence" value="ECO:0007669"/>
    <property type="project" value="TreeGrafter"/>
</dbReference>
<dbReference type="GeneTree" id="ENSGT00940000163836"/>
<dbReference type="Gene3D" id="2.60.210.10">
    <property type="entry name" value="Apoptosis, Tumor Necrosis Factor Receptor Associated Protein 2, Chain A"/>
    <property type="match status" value="1"/>
</dbReference>
<dbReference type="Pfam" id="PF21355">
    <property type="entry name" value="TRAF-mep_MATH"/>
    <property type="match status" value="1"/>
</dbReference>
<proteinExistence type="predicted"/>
<sequence>STTFNGVLVWKIREFSCRKREAVSGRSISLYSEPFYTSRYGYKMRAMVYLNGDGIGKGTHMSLYFIVMKGEYDALLPWPFNQKVTLKLLDQGAYLRHMYVTFQPDPTSPSFQKPTSDMNIASGFPLFVHHCVIEGSSYATDDTIFLRIDVDTLDLNIF</sequence>
<dbReference type="AlphaFoldDB" id="H2Z3T2"/>
<evidence type="ECO:0000256" key="2">
    <source>
        <dbReference type="ARBA" id="ARBA00022703"/>
    </source>
</evidence>
<reference evidence="7" key="1">
    <citation type="submission" date="2003-08" db="EMBL/GenBank/DDBJ databases">
        <authorList>
            <person name="Birren B."/>
            <person name="Nusbaum C."/>
            <person name="Abebe A."/>
            <person name="Abouelleil A."/>
            <person name="Adekoya E."/>
            <person name="Ait-zahra M."/>
            <person name="Allen N."/>
            <person name="Allen T."/>
            <person name="An P."/>
            <person name="Anderson M."/>
            <person name="Anderson S."/>
            <person name="Arachchi H."/>
            <person name="Armbruster J."/>
            <person name="Bachantsang P."/>
            <person name="Baldwin J."/>
            <person name="Barry A."/>
            <person name="Bayul T."/>
            <person name="Blitshsteyn B."/>
            <person name="Bloom T."/>
            <person name="Blye J."/>
            <person name="Boguslavskiy L."/>
            <person name="Borowsky M."/>
            <person name="Boukhgalter B."/>
            <person name="Brunache A."/>
            <person name="Butler J."/>
            <person name="Calixte N."/>
            <person name="Calvo S."/>
            <person name="Camarata J."/>
            <person name="Campo K."/>
            <person name="Chang J."/>
            <person name="Cheshatsang Y."/>
            <person name="Citroen M."/>
            <person name="Collymore A."/>
            <person name="Considine T."/>
            <person name="Cook A."/>
            <person name="Cooke P."/>
            <person name="Corum B."/>
            <person name="Cuomo C."/>
            <person name="David R."/>
            <person name="Dawoe T."/>
            <person name="Degray S."/>
            <person name="Dodge S."/>
            <person name="Dooley K."/>
            <person name="Dorje P."/>
            <person name="Dorjee K."/>
            <person name="Dorris L."/>
            <person name="Duffey N."/>
            <person name="Dupes A."/>
            <person name="Elkins T."/>
            <person name="Engels R."/>
            <person name="Erickson J."/>
            <person name="Farina A."/>
            <person name="Faro S."/>
            <person name="Ferreira P."/>
            <person name="Fischer H."/>
            <person name="Fitzgerald M."/>
            <person name="Foley K."/>
            <person name="Gage D."/>
            <person name="Galagan J."/>
            <person name="Gearin G."/>
            <person name="Gnerre S."/>
            <person name="Gnirke A."/>
            <person name="Goyette A."/>
            <person name="Graham J."/>
            <person name="Grandbois E."/>
            <person name="Gyaltsen K."/>
            <person name="Hafez N."/>
            <person name="Hagopian D."/>
            <person name="Hagos B."/>
            <person name="Hall J."/>
            <person name="Hatcher B."/>
            <person name="Heller A."/>
            <person name="Higgins H."/>
            <person name="Honan T."/>
            <person name="Horn A."/>
            <person name="Houde N."/>
            <person name="Hughes L."/>
            <person name="Hulme W."/>
            <person name="Husby E."/>
            <person name="Iliev I."/>
            <person name="Jaffe D."/>
            <person name="Jones C."/>
            <person name="Kamal M."/>
            <person name="Kamat A."/>
            <person name="Kamvysselis M."/>
            <person name="Karlsson E."/>
            <person name="Kells C."/>
            <person name="Kieu A."/>
            <person name="Kisner P."/>
            <person name="Kodira C."/>
            <person name="Kulbokas E."/>
            <person name="Labutti K."/>
            <person name="Lama D."/>
            <person name="Landers T."/>
            <person name="Leger J."/>
            <person name="Levine S."/>
            <person name="Lewis D."/>
            <person name="Lewis T."/>
            <person name="Lindblad-toh K."/>
            <person name="Liu X."/>
            <person name="Lokyitsang T."/>
            <person name="Lokyitsang Y."/>
            <person name="Lucien O."/>
            <person name="Lui A."/>
            <person name="Ma L.J."/>
            <person name="Mabbitt R."/>
            <person name="Macdonald J."/>
            <person name="Maclean C."/>
            <person name="Major J."/>
            <person name="Manning J."/>
            <person name="Marabella R."/>
            <person name="Maru K."/>
            <person name="Matthews C."/>
            <person name="Mauceli E."/>
            <person name="Mccarthy M."/>
            <person name="Mcdonough S."/>
            <person name="Mcghee T."/>
            <person name="Meldrim J."/>
            <person name="Meneus L."/>
            <person name="Mesirov J."/>
            <person name="Mihalev A."/>
            <person name="Mihova T."/>
            <person name="Mikkelsen T."/>
            <person name="Mlenga V."/>
            <person name="Moru K."/>
            <person name="Mozes J."/>
            <person name="Mulrain L."/>
            <person name="Munson G."/>
            <person name="Naylor J."/>
            <person name="Newes C."/>
            <person name="Nguyen C."/>
            <person name="Nguyen N."/>
            <person name="Nguyen T."/>
            <person name="Nicol R."/>
            <person name="Nielsen C."/>
            <person name="Nizzari M."/>
            <person name="Norbu C."/>
            <person name="Norbu N."/>
            <person name="O'donnell P."/>
            <person name="Okoawo O."/>
            <person name="O'leary S."/>
            <person name="Omotosho B."/>
            <person name="O'neill K."/>
            <person name="Osman S."/>
            <person name="Parker S."/>
            <person name="Perrin D."/>
            <person name="Phunkhang P."/>
            <person name="Piqani B."/>
            <person name="Purcell S."/>
            <person name="Rachupka T."/>
            <person name="Ramasamy U."/>
            <person name="Rameau R."/>
            <person name="Ray V."/>
            <person name="Raymond C."/>
            <person name="Retta R."/>
            <person name="Richardson S."/>
            <person name="Rise C."/>
            <person name="Rodriguez J."/>
            <person name="Rogers J."/>
            <person name="Rogov P."/>
            <person name="Rutman M."/>
            <person name="Schupbach R."/>
            <person name="Seaman C."/>
            <person name="Settipalli S."/>
            <person name="Sharpe T."/>
            <person name="Sheridan J."/>
            <person name="Sherpa N."/>
            <person name="Shi J."/>
            <person name="Smirnov S."/>
            <person name="Smith C."/>
            <person name="Sougnez C."/>
            <person name="Spencer B."/>
            <person name="Stalker J."/>
            <person name="Stange-thomann N."/>
            <person name="Stavropoulos S."/>
            <person name="Stetson K."/>
            <person name="Stone C."/>
            <person name="Stone S."/>
            <person name="Stubbs M."/>
            <person name="Talamas J."/>
            <person name="Tchuinga P."/>
            <person name="Tenzing P."/>
            <person name="Tesfaye S."/>
            <person name="Theodore J."/>
            <person name="Thoulutsang Y."/>
            <person name="Topham K."/>
            <person name="Towey S."/>
            <person name="Tsamla T."/>
            <person name="Tsomo N."/>
            <person name="Vallee D."/>
            <person name="Vassiliev H."/>
            <person name="Venkataraman V."/>
            <person name="Vinson J."/>
            <person name="Vo A."/>
            <person name="Wade C."/>
            <person name="Wang S."/>
            <person name="Wangchuk T."/>
            <person name="Wangdi T."/>
            <person name="Whittaker C."/>
            <person name="Wilkinson J."/>
            <person name="Wu Y."/>
            <person name="Wyman D."/>
            <person name="Yadav S."/>
            <person name="Yang S."/>
            <person name="Yang X."/>
            <person name="Yeager S."/>
            <person name="Yee E."/>
            <person name="Young G."/>
            <person name="Zainoun J."/>
            <person name="Zembeck L."/>
            <person name="Zimmer A."/>
            <person name="Zody M."/>
            <person name="Lander E."/>
        </authorList>
    </citation>
    <scope>NUCLEOTIDE SEQUENCE [LARGE SCALE GENOMIC DNA]</scope>
</reference>
<dbReference type="PROSITE" id="PS50144">
    <property type="entry name" value="MATH"/>
    <property type="match status" value="1"/>
</dbReference>
<dbReference type="InParanoid" id="H2Z3T2"/>
<evidence type="ECO:0000259" key="5">
    <source>
        <dbReference type="PROSITE" id="PS50144"/>
    </source>
</evidence>
<dbReference type="GO" id="GO:0006915">
    <property type="term" value="P:apoptotic process"/>
    <property type="evidence" value="ECO:0007669"/>
    <property type="project" value="UniProtKB-KW"/>
</dbReference>
<dbReference type="OMA" id="CARINIW"/>
<keyword evidence="3" id="KW-0832">Ubl conjugation</keyword>
<dbReference type="HOGENOM" id="CLU_122104_0_0_1"/>
<dbReference type="InterPro" id="IPR002083">
    <property type="entry name" value="MATH/TRAF_dom"/>
</dbReference>
<dbReference type="InterPro" id="IPR008974">
    <property type="entry name" value="TRAF-like"/>
</dbReference>
<keyword evidence="2" id="KW-0053">Apoptosis</keyword>
<reference evidence="6" key="2">
    <citation type="submission" date="2025-08" db="UniProtKB">
        <authorList>
            <consortium name="Ensembl"/>
        </authorList>
    </citation>
    <scope>IDENTIFICATION</scope>
</reference>
<dbReference type="PANTHER" id="PTHR10131">
    <property type="entry name" value="TNF RECEPTOR ASSOCIATED FACTOR"/>
    <property type="match status" value="1"/>
</dbReference>
<keyword evidence="1" id="KW-1017">Isopeptide bond</keyword>
<dbReference type="eggNOG" id="KOG0297">
    <property type="taxonomic scope" value="Eukaryota"/>
</dbReference>
<dbReference type="GO" id="GO:0043122">
    <property type="term" value="P:regulation of canonical NF-kappaB signal transduction"/>
    <property type="evidence" value="ECO:0007669"/>
    <property type="project" value="TreeGrafter"/>
</dbReference>
<dbReference type="Proteomes" id="UP000007875">
    <property type="component" value="Unassembled WGS sequence"/>
</dbReference>
<dbReference type="PANTHER" id="PTHR10131:SF153">
    <property type="entry name" value="RING-TYPE DOMAIN-CONTAINING PROTEIN"/>
    <property type="match status" value="1"/>
</dbReference>
<dbReference type="SUPFAM" id="SSF49599">
    <property type="entry name" value="TRAF domain-like"/>
    <property type="match status" value="1"/>
</dbReference>
<accession>H2Z3T2</accession>
<dbReference type="GO" id="GO:0005164">
    <property type="term" value="F:tumor necrosis factor receptor binding"/>
    <property type="evidence" value="ECO:0007669"/>
    <property type="project" value="TreeGrafter"/>
</dbReference>
<dbReference type="SMART" id="SM00061">
    <property type="entry name" value="MATH"/>
    <property type="match status" value="1"/>
</dbReference>
<evidence type="ECO:0000256" key="4">
    <source>
        <dbReference type="ARBA" id="ARBA00023054"/>
    </source>
</evidence>
<feature type="domain" description="MATH" evidence="5">
    <location>
        <begin position="5"/>
        <end position="150"/>
    </location>
</feature>
<evidence type="ECO:0000256" key="1">
    <source>
        <dbReference type="ARBA" id="ARBA00022499"/>
    </source>
</evidence>
<dbReference type="InterPro" id="IPR049342">
    <property type="entry name" value="TRAF1-6_MATH_dom"/>
</dbReference>
<protein>
    <recommendedName>
        <fullName evidence="5">MATH domain-containing protein</fullName>
    </recommendedName>
</protein>
<name>H2Z3T2_CIOSA</name>